<dbReference type="CDD" id="cd16390">
    <property type="entry name" value="ParB_N_Srx_like"/>
    <property type="match status" value="1"/>
</dbReference>
<dbReference type="OrthoDB" id="552416at2"/>
<dbReference type="InterPro" id="IPR016932">
    <property type="entry name" value="UCP029669"/>
</dbReference>
<dbReference type="RefSeq" id="WP_141919247.1">
    <property type="nucleotide sequence ID" value="NZ_VFOF01000001.1"/>
</dbReference>
<name>A0A542VZU9_ZYMMB</name>
<dbReference type="AlphaFoldDB" id="A0A542VZU9"/>
<dbReference type="InterPro" id="IPR036086">
    <property type="entry name" value="ParB/Sulfiredoxin_sf"/>
</dbReference>
<dbReference type="InterPro" id="IPR014956">
    <property type="entry name" value="ParBc_2"/>
</dbReference>
<dbReference type="PIRSF" id="PIRSF029669">
    <property type="entry name" value="UCP029669"/>
    <property type="match status" value="1"/>
</dbReference>
<accession>A0A542VZU9</accession>
<dbReference type="Pfam" id="PF08857">
    <property type="entry name" value="ParBc_2"/>
    <property type="match status" value="1"/>
</dbReference>
<dbReference type="Gene3D" id="3.90.1530.10">
    <property type="entry name" value="Conserved hypothetical protein from pyrococcus furiosus pfu- 392566-001, ParB domain"/>
    <property type="match status" value="1"/>
</dbReference>
<organism evidence="1 2">
    <name type="scientific">Zymomonas mobilis</name>
    <dbReference type="NCBI Taxonomy" id="542"/>
    <lineage>
        <taxon>Bacteria</taxon>
        <taxon>Pseudomonadati</taxon>
        <taxon>Pseudomonadota</taxon>
        <taxon>Alphaproteobacteria</taxon>
        <taxon>Sphingomonadales</taxon>
        <taxon>Zymomonadaceae</taxon>
        <taxon>Zymomonas</taxon>
    </lineage>
</organism>
<dbReference type="Gene3D" id="1.10.8.10">
    <property type="entry name" value="DNA helicase RuvA subunit, C-terminal domain"/>
    <property type="match status" value="1"/>
</dbReference>
<dbReference type="EMBL" id="VFOF01000001">
    <property type="protein sequence ID" value="TQL16849.1"/>
    <property type="molecule type" value="Genomic_DNA"/>
</dbReference>
<dbReference type="Proteomes" id="UP000316887">
    <property type="component" value="Unassembled WGS sequence"/>
</dbReference>
<gene>
    <name evidence="1" type="ORF">FBY58_0397</name>
</gene>
<comment type="caution">
    <text evidence="1">The sequence shown here is derived from an EMBL/GenBank/DDBJ whole genome shotgun (WGS) entry which is preliminary data.</text>
</comment>
<dbReference type="SUPFAM" id="SSF110849">
    <property type="entry name" value="ParB/Sulfiredoxin"/>
    <property type="match status" value="1"/>
</dbReference>
<protein>
    <recommendedName>
        <fullName evidence="3">ParB-like nuclease</fullName>
    </recommendedName>
</protein>
<proteinExistence type="predicted"/>
<reference evidence="1 2" key="1">
    <citation type="submission" date="2019-06" db="EMBL/GenBank/DDBJ databases">
        <title>Genome sequencing of Zymomonas mobilis strains for genetic engineering and biofuel applications.</title>
        <authorList>
            <person name="Teravest M."/>
        </authorList>
    </citation>
    <scope>NUCLEOTIDE SEQUENCE [LARGE SCALE GENOMIC DNA]</scope>
    <source>
        <strain evidence="1 2">AN0101</strain>
    </source>
</reference>
<evidence type="ECO:0008006" key="3">
    <source>
        <dbReference type="Google" id="ProtNLM"/>
    </source>
</evidence>
<evidence type="ECO:0000313" key="2">
    <source>
        <dbReference type="Proteomes" id="UP000316887"/>
    </source>
</evidence>
<evidence type="ECO:0000313" key="1">
    <source>
        <dbReference type="EMBL" id="TQL16849.1"/>
    </source>
</evidence>
<sequence length="208" mass="23750">MADVRDPVLLTASLTDLHPTQISVGMREVDVKRDNWRQKEDDKKSLYLGNHLIPVVLGKDSQPFVVDHHHLCRALLEEGVNKVALSVMADLSALEKDHFWFVMDSRRWMHPFDEQGVRRSYQDIPDNLSDLKDDPYRSLAGALRRAGGYAKDVTPFSEFLWADYLRRQLNGAAIAHNFDSFLEKASILAHDKKASYLPGWCAPQVKHV</sequence>